<evidence type="ECO:0000313" key="2">
    <source>
        <dbReference type="EMBL" id="PON79233.1"/>
    </source>
</evidence>
<accession>A0A2P5E111</accession>
<proteinExistence type="predicted"/>
<dbReference type="OrthoDB" id="10433272at2759"/>
<evidence type="ECO:0000256" key="1">
    <source>
        <dbReference type="SAM" id="MobiDB-lite"/>
    </source>
</evidence>
<dbReference type="AlphaFoldDB" id="A0A2P5E111"/>
<reference evidence="3" key="1">
    <citation type="submission" date="2016-06" db="EMBL/GenBank/DDBJ databases">
        <title>Parallel loss of symbiosis genes in relatives of nitrogen-fixing non-legume Parasponia.</title>
        <authorList>
            <person name="Van Velzen R."/>
            <person name="Holmer R."/>
            <person name="Bu F."/>
            <person name="Rutten L."/>
            <person name="Van Zeijl A."/>
            <person name="Liu W."/>
            <person name="Santuari L."/>
            <person name="Cao Q."/>
            <person name="Sharma T."/>
            <person name="Shen D."/>
            <person name="Roswanjaya Y."/>
            <person name="Wardhani T."/>
            <person name="Kalhor M.S."/>
            <person name="Jansen J."/>
            <person name="Van den Hoogen J."/>
            <person name="Gungor B."/>
            <person name="Hartog M."/>
            <person name="Hontelez J."/>
            <person name="Verver J."/>
            <person name="Yang W.-C."/>
            <person name="Schijlen E."/>
            <person name="Repin R."/>
            <person name="Schilthuizen M."/>
            <person name="Schranz E."/>
            <person name="Heidstra R."/>
            <person name="Miyata K."/>
            <person name="Fedorova E."/>
            <person name="Kohlen W."/>
            <person name="Bisseling T."/>
            <person name="Smit S."/>
            <person name="Geurts R."/>
        </authorList>
    </citation>
    <scope>NUCLEOTIDE SEQUENCE [LARGE SCALE GENOMIC DNA]</scope>
    <source>
        <strain evidence="3">cv. WU1-14</strain>
    </source>
</reference>
<keyword evidence="3" id="KW-1185">Reference proteome</keyword>
<gene>
    <name evidence="2" type="ORF">PanWU01x14_013490</name>
</gene>
<protein>
    <submittedName>
        <fullName evidence="2">Uncharacterized protein</fullName>
    </submittedName>
</protein>
<name>A0A2P5E111_PARAD</name>
<feature type="region of interest" description="Disordered" evidence="1">
    <location>
        <begin position="1"/>
        <end position="64"/>
    </location>
</feature>
<sequence>MKTPKTTQSTKEEAEVEEEASGVEIGRTHGRHDETGPSKAADIVSEETRREVGTKARRLVGRYG</sequence>
<feature type="compositionally biased region" description="Basic residues" evidence="1">
    <location>
        <begin position="55"/>
        <end position="64"/>
    </location>
</feature>
<dbReference type="Proteomes" id="UP000237105">
    <property type="component" value="Unassembled WGS sequence"/>
</dbReference>
<organism evidence="2 3">
    <name type="scientific">Parasponia andersonii</name>
    <name type="common">Sponia andersonii</name>
    <dbReference type="NCBI Taxonomy" id="3476"/>
    <lineage>
        <taxon>Eukaryota</taxon>
        <taxon>Viridiplantae</taxon>
        <taxon>Streptophyta</taxon>
        <taxon>Embryophyta</taxon>
        <taxon>Tracheophyta</taxon>
        <taxon>Spermatophyta</taxon>
        <taxon>Magnoliopsida</taxon>
        <taxon>eudicotyledons</taxon>
        <taxon>Gunneridae</taxon>
        <taxon>Pentapetalae</taxon>
        <taxon>rosids</taxon>
        <taxon>fabids</taxon>
        <taxon>Rosales</taxon>
        <taxon>Cannabaceae</taxon>
        <taxon>Parasponia</taxon>
    </lineage>
</organism>
<dbReference type="EMBL" id="JXTB01000005">
    <property type="protein sequence ID" value="PON79233.1"/>
    <property type="molecule type" value="Genomic_DNA"/>
</dbReference>
<evidence type="ECO:0000313" key="3">
    <source>
        <dbReference type="Proteomes" id="UP000237105"/>
    </source>
</evidence>
<comment type="caution">
    <text evidence="2">The sequence shown here is derived from an EMBL/GenBank/DDBJ whole genome shotgun (WGS) entry which is preliminary data.</text>
</comment>